<dbReference type="PANTHER" id="PTHR35192:SF2">
    <property type="entry name" value="APPLE DOMAIN-CONTAINING PROTEIN"/>
    <property type="match status" value="1"/>
</dbReference>
<dbReference type="InterPro" id="IPR038955">
    <property type="entry name" value="PriA/CPL1_fungi"/>
</dbReference>
<feature type="signal peptide" evidence="2">
    <location>
        <begin position="1"/>
        <end position="19"/>
    </location>
</feature>
<dbReference type="CDD" id="cd19941">
    <property type="entry name" value="TIL"/>
    <property type="match status" value="1"/>
</dbReference>
<organism evidence="4 5">
    <name type="scientific">Rhodotorula mucilaginosa</name>
    <name type="common">Yeast</name>
    <name type="synonym">Rhodotorula rubra</name>
    <dbReference type="NCBI Taxonomy" id="5537"/>
    <lineage>
        <taxon>Eukaryota</taxon>
        <taxon>Fungi</taxon>
        <taxon>Dikarya</taxon>
        <taxon>Basidiomycota</taxon>
        <taxon>Pucciniomycotina</taxon>
        <taxon>Microbotryomycetes</taxon>
        <taxon>Sporidiobolales</taxon>
        <taxon>Sporidiobolaceae</taxon>
        <taxon>Rhodotorula</taxon>
    </lineage>
</organism>
<gene>
    <name evidence="4" type="ORF">C6P46_003246</name>
</gene>
<dbReference type="Gene3D" id="2.10.25.10">
    <property type="entry name" value="Laminin"/>
    <property type="match status" value="1"/>
</dbReference>
<keyword evidence="5" id="KW-1185">Reference proteome</keyword>
<dbReference type="Pfam" id="PF21671">
    <property type="entry name" value="CPL1-like"/>
    <property type="match status" value="1"/>
</dbReference>
<feature type="domain" description="Protein CPL1-like" evidence="3">
    <location>
        <begin position="223"/>
        <end position="267"/>
    </location>
</feature>
<reference evidence="4 5" key="1">
    <citation type="submission" date="2020-11" db="EMBL/GenBank/DDBJ databases">
        <title>Kefir isolates.</title>
        <authorList>
            <person name="Marcisauskas S."/>
            <person name="Kim Y."/>
            <person name="Blasche S."/>
        </authorList>
    </citation>
    <scope>NUCLEOTIDE SEQUENCE [LARGE SCALE GENOMIC DNA]</scope>
    <source>
        <strain evidence="4 5">KR</strain>
    </source>
</reference>
<evidence type="ECO:0000313" key="4">
    <source>
        <dbReference type="EMBL" id="KAG0662506.1"/>
    </source>
</evidence>
<accession>A0A9P6W568</accession>
<name>A0A9P6W568_RHOMI</name>
<evidence type="ECO:0000256" key="1">
    <source>
        <dbReference type="SAM" id="MobiDB-lite"/>
    </source>
</evidence>
<dbReference type="Proteomes" id="UP000777482">
    <property type="component" value="Unassembled WGS sequence"/>
</dbReference>
<keyword evidence="2" id="KW-0732">Signal</keyword>
<evidence type="ECO:0000259" key="3">
    <source>
        <dbReference type="Pfam" id="PF21671"/>
    </source>
</evidence>
<dbReference type="PANTHER" id="PTHR35192">
    <property type="entry name" value="PROTEIN, PUTATIVE-RELATED"/>
    <property type="match status" value="1"/>
</dbReference>
<evidence type="ECO:0000313" key="5">
    <source>
        <dbReference type="Proteomes" id="UP000777482"/>
    </source>
</evidence>
<protein>
    <recommendedName>
        <fullName evidence="3">Protein CPL1-like domain-containing protein</fullName>
    </recommendedName>
</protein>
<evidence type="ECO:0000256" key="2">
    <source>
        <dbReference type="SAM" id="SignalP"/>
    </source>
</evidence>
<comment type="caution">
    <text evidence="4">The sequence shown here is derived from an EMBL/GenBank/DDBJ whole genome shotgun (WGS) entry which is preliminary data.</text>
</comment>
<proteinExistence type="predicted"/>
<sequence>MLFARAAAVLPILAATASAQLIKIPFLNIGLLQPGALVTVDTIINLFDPGAGCGQDATVGVKTNLLGLVRICACVNALAIDPIITIGGSEQACPTCSDPNASPSCGSGKCICVCNSGFYADGATGKCLPVSSCPSPNTLTSNGDGTFTCNCVAPYMVNSSGVCVLGASQRARSRSRRHDRTAREFGKRSHGAGQQVYAPAPSEESHVSCPEGETACPLASGGFECVDTTNSLTACGGCPGPYGPGQDCLAIPGALNVQCADSKCIVDFKAYSTGRAFAPRRF</sequence>
<dbReference type="InterPro" id="IPR009030">
    <property type="entry name" value="Growth_fac_rcpt_cys_sf"/>
</dbReference>
<dbReference type="AlphaFoldDB" id="A0A9P6W568"/>
<dbReference type="OrthoDB" id="439917at2759"/>
<dbReference type="SUPFAM" id="SSF57184">
    <property type="entry name" value="Growth factor receptor domain"/>
    <property type="match status" value="1"/>
</dbReference>
<feature type="region of interest" description="Disordered" evidence="1">
    <location>
        <begin position="173"/>
        <end position="199"/>
    </location>
</feature>
<dbReference type="EMBL" id="PUHQ01000026">
    <property type="protein sequence ID" value="KAG0662506.1"/>
    <property type="molecule type" value="Genomic_DNA"/>
</dbReference>
<dbReference type="InterPro" id="IPR048661">
    <property type="entry name" value="CPL1-like"/>
</dbReference>
<feature type="chain" id="PRO_5040157269" description="Protein CPL1-like domain-containing protein" evidence="2">
    <location>
        <begin position="20"/>
        <end position="282"/>
    </location>
</feature>